<dbReference type="InterPro" id="IPR017972">
    <property type="entry name" value="Cyt_P450_CS"/>
</dbReference>
<evidence type="ECO:0000313" key="10">
    <source>
        <dbReference type="Proteomes" id="UP001597024"/>
    </source>
</evidence>
<dbReference type="PANTHER" id="PTHR46696">
    <property type="entry name" value="P450, PUTATIVE (EUROFUNG)-RELATED"/>
    <property type="match status" value="1"/>
</dbReference>
<organism evidence="9 10">
    <name type="scientific">Streptosporangium algeriense</name>
    <dbReference type="NCBI Taxonomy" id="1682748"/>
    <lineage>
        <taxon>Bacteria</taxon>
        <taxon>Bacillati</taxon>
        <taxon>Actinomycetota</taxon>
        <taxon>Actinomycetes</taxon>
        <taxon>Streptosporangiales</taxon>
        <taxon>Streptosporangiaceae</taxon>
        <taxon>Streptosporangium</taxon>
    </lineage>
</organism>
<keyword evidence="10" id="KW-1185">Reference proteome</keyword>
<accession>A0ABW3DMI8</accession>
<evidence type="ECO:0000256" key="2">
    <source>
        <dbReference type="ARBA" id="ARBA00010617"/>
    </source>
</evidence>
<dbReference type="InterPro" id="IPR002397">
    <property type="entry name" value="Cyt_P450_B"/>
</dbReference>
<keyword evidence="3 8" id="KW-0349">Heme</keyword>
<dbReference type="SUPFAM" id="SSF48264">
    <property type="entry name" value="Cytochrome P450"/>
    <property type="match status" value="1"/>
</dbReference>
<dbReference type="PRINTS" id="PR00359">
    <property type="entry name" value="BP450"/>
</dbReference>
<comment type="similarity">
    <text evidence="2 8">Belongs to the cytochrome P450 family.</text>
</comment>
<evidence type="ECO:0000256" key="1">
    <source>
        <dbReference type="ARBA" id="ARBA00001971"/>
    </source>
</evidence>
<protein>
    <submittedName>
        <fullName evidence="9">Cytochrome P450</fullName>
    </submittedName>
</protein>
<dbReference type="CDD" id="cd11031">
    <property type="entry name" value="Cyp158A-like"/>
    <property type="match status" value="1"/>
</dbReference>
<keyword evidence="4 8" id="KW-0479">Metal-binding</keyword>
<evidence type="ECO:0000256" key="7">
    <source>
        <dbReference type="ARBA" id="ARBA00023033"/>
    </source>
</evidence>
<evidence type="ECO:0000256" key="6">
    <source>
        <dbReference type="ARBA" id="ARBA00023004"/>
    </source>
</evidence>
<dbReference type="EMBL" id="JBHTHX010000291">
    <property type="protein sequence ID" value="MFD0885105.1"/>
    <property type="molecule type" value="Genomic_DNA"/>
</dbReference>
<evidence type="ECO:0000256" key="4">
    <source>
        <dbReference type="ARBA" id="ARBA00022723"/>
    </source>
</evidence>
<keyword evidence="6 8" id="KW-0408">Iron</keyword>
<gene>
    <name evidence="9" type="ORF">ACFQ08_11175</name>
</gene>
<dbReference type="Proteomes" id="UP001597024">
    <property type="component" value="Unassembled WGS sequence"/>
</dbReference>
<dbReference type="PRINTS" id="PR00385">
    <property type="entry name" value="P450"/>
</dbReference>
<evidence type="ECO:0000256" key="3">
    <source>
        <dbReference type="ARBA" id="ARBA00022617"/>
    </source>
</evidence>
<keyword evidence="5 8" id="KW-0560">Oxidoreductase</keyword>
<dbReference type="InterPro" id="IPR036396">
    <property type="entry name" value="Cyt_P450_sf"/>
</dbReference>
<evidence type="ECO:0000256" key="8">
    <source>
        <dbReference type="RuleBase" id="RU000461"/>
    </source>
</evidence>
<dbReference type="PROSITE" id="PS00086">
    <property type="entry name" value="CYTOCHROME_P450"/>
    <property type="match status" value="1"/>
</dbReference>
<comment type="caution">
    <text evidence="9">The sequence shown here is derived from an EMBL/GenBank/DDBJ whole genome shotgun (WGS) entry which is preliminary data.</text>
</comment>
<keyword evidence="7 8" id="KW-0503">Monooxygenase</keyword>
<dbReference type="InterPro" id="IPR001128">
    <property type="entry name" value="Cyt_P450"/>
</dbReference>
<dbReference type="PANTHER" id="PTHR46696:SF5">
    <property type="entry name" value="CYTOCHROME P450 BJ-1"/>
    <property type="match status" value="1"/>
</dbReference>
<evidence type="ECO:0000313" key="9">
    <source>
        <dbReference type="EMBL" id="MFD0885105.1"/>
    </source>
</evidence>
<reference evidence="10" key="1">
    <citation type="journal article" date="2019" name="Int. J. Syst. Evol. Microbiol.">
        <title>The Global Catalogue of Microorganisms (GCM) 10K type strain sequencing project: providing services to taxonomists for standard genome sequencing and annotation.</title>
        <authorList>
            <consortium name="The Broad Institute Genomics Platform"/>
            <consortium name="The Broad Institute Genome Sequencing Center for Infectious Disease"/>
            <person name="Wu L."/>
            <person name="Ma J."/>
        </authorList>
    </citation>
    <scope>NUCLEOTIDE SEQUENCE [LARGE SCALE GENOMIC DNA]</scope>
    <source>
        <strain evidence="10">CCUG 62974</strain>
    </source>
</reference>
<evidence type="ECO:0000256" key="5">
    <source>
        <dbReference type="ARBA" id="ARBA00023002"/>
    </source>
</evidence>
<dbReference type="Pfam" id="PF00067">
    <property type="entry name" value="p450"/>
    <property type="match status" value="1"/>
</dbReference>
<name>A0ABW3DMI8_9ACTN</name>
<dbReference type="Gene3D" id="1.10.630.10">
    <property type="entry name" value="Cytochrome P450"/>
    <property type="match status" value="1"/>
</dbReference>
<comment type="cofactor">
    <cofactor evidence="1">
        <name>heme</name>
        <dbReference type="ChEBI" id="CHEBI:30413"/>
    </cofactor>
</comment>
<sequence length="403" mass="44148">MTTDEQLLNYPFPSETALEPPAEWERLREQCPVAHVRLPSGDQATLLTKYDDVKRVLADPRFTRRLDAPDAARLSAEGGGVFSGEMTQIIPDTGDGHQHWRRLVAKWFTAKRMIALRPAMTEIAERLVDDMVAGGAPGDLRAALGFPLPVYVICDMLGVPAEDRDRFSHWSDALLNLTRYTRAETEASQAEFFQYMSEHVTAKRTEPGDDLLSELIAAGPPEEGGLSDLQIVVTGMGLLVAGHETTANMIGKMVAMLLSDRSRWERLLADPSLVRTTVEEALRLDANAGFGLPRYLGEEIEVSGTALPRGTTVICSMASANRDEGVFDAAAEMDLTRSPNPHLAFGSGSHSCLGQALARTELQVVLEVLLRRLPTLELAVPQEELRRVEGLAVGGLSELPVRW</sequence>
<proteinExistence type="inferred from homology"/>